<evidence type="ECO:0000313" key="15">
    <source>
        <dbReference type="EMBL" id="KAB2794480.1"/>
    </source>
</evidence>
<keyword evidence="8 14" id="KW-0350">Heme biosynthesis</keyword>
<dbReference type="InterPro" id="IPR030470">
    <property type="entry name" value="UbiA_prenylTrfase_CS"/>
</dbReference>
<dbReference type="AlphaFoldDB" id="A0A011T687"/>
<evidence type="ECO:0000256" key="6">
    <source>
        <dbReference type="ARBA" id="ARBA00022692"/>
    </source>
</evidence>
<comment type="similarity">
    <text evidence="14">Belongs to the UbiA prenyltransferase family. Protoheme IX farnesyltransferase subfamily.</text>
</comment>
<evidence type="ECO:0000256" key="4">
    <source>
        <dbReference type="ARBA" id="ARBA00022475"/>
    </source>
</evidence>
<dbReference type="HAMAP" id="MF_00154">
    <property type="entry name" value="CyoE_CtaB"/>
    <property type="match status" value="1"/>
</dbReference>
<dbReference type="PROSITE" id="PS00943">
    <property type="entry name" value="UBIA"/>
    <property type="match status" value="1"/>
</dbReference>
<evidence type="ECO:0000256" key="9">
    <source>
        <dbReference type="ARBA" id="ARBA00023136"/>
    </source>
</evidence>
<feature type="transmembrane region" description="Helical" evidence="14">
    <location>
        <begin position="32"/>
        <end position="49"/>
    </location>
</feature>
<sequence length="315" mass="33951">MSLVEKNAGTDDALALSEATARDYLVLLKPRVMSLVVFTGLVGLVVAPGHMNPVLAAISILCVAVGAGASGALNMWYDADIDAVMKRTRNRPIPAGIIAPNQVLAFGLTLSAFSVVTLGLMVNWLSAALLAFTIFFYAVVYTMWLKRSTPQNIVIGGAAGAFPPMIGWAAATGEITWDSVVLFMIIFLWTPPHFWALSLFSANDYEAARIPMMPNVKGELSTRRQALFYSIIMAPVGVLPWVLGFAGPVYGAIATLLGLAFVYYAWRMWVAGSQPEMLAAARKLFRFSLLYLSGLFAVLLVEALVMKALVAFGGF</sequence>
<keyword evidence="5 14" id="KW-0808">Transferase</keyword>
<name>A0A011T687_BRUAN</name>
<dbReference type="PANTHER" id="PTHR43448">
    <property type="entry name" value="PROTOHEME IX FARNESYLTRANSFERASE, MITOCHONDRIAL"/>
    <property type="match status" value="1"/>
</dbReference>
<evidence type="ECO:0000256" key="12">
    <source>
        <dbReference type="ARBA" id="ARBA00042475"/>
    </source>
</evidence>
<dbReference type="EC" id="2.5.1.141" evidence="3 14"/>
<gene>
    <name evidence="14" type="primary">ctaB</name>
    <name evidence="15" type="ORF">F9L06_19135</name>
</gene>
<comment type="miscellaneous">
    <text evidence="14">Carbon 2 of the heme B porphyrin ring is defined according to the Fischer nomenclature.</text>
</comment>
<keyword evidence="9 14" id="KW-0472">Membrane</keyword>
<evidence type="ECO:0000256" key="1">
    <source>
        <dbReference type="ARBA" id="ARBA00004651"/>
    </source>
</evidence>
<evidence type="ECO:0000313" key="16">
    <source>
        <dbReference type="Proteomes" id="UP000441102"/>
    </source>
</evidence>
<comment type="subcellular location">
    <subcellularLocation>
        <location evidence="1 14">Cell membrane</location>
        <topology evidence="1 14">Multi-pass membrane protein</topology>
    </subcellularLocation>
</comment>
<dbReference type="Pfam" id="PF01040">
    <property type="entry name" value="UbiA"/>
    <property type="match status" value="1"/>
</dbReference>
<dbReference type="InterPro" id="IPR044878">
    <property type="entry name" value="UbiA_sf"/>
</dbReference>
<dbReference type="GO" id="GO:0005886">
    <property type="term" value="C:plasma membrane"/>
    <property type="evidence" value="ECO:0007669"/>
    <property type="project" value="UniProtKB-SubCell"/>
</dbReference>
<feature type="transmembrane region" description="Helical" evidence="14">
    <location>
        <begin position="124"/>
        <end position="145"/>
    </location>
</feature>
<feature type="transmembrane region" description="Helical" evidence="14">
    <location>
        <begin position="226"/>
        <end position="243"/>
    </location>
</feature>
<evidence type="ECO:0000256" key="13">
    <source>
        <dbReference type="ARBA" id="ARBA00047690"/>
    </source>
</evidence>
<feature type="transmembrane region" description="Helical" evidence="14">
    <location>
        <begin position="287"/>
        <end position="312"/>
    </location>
</feature>
<keyword evidence="6 14" id="KW-0812">Transmembrane</keyword>
<feature type="transmembrane region" description="Helical" evidence="14">
    <location>
        <begin position="249"/>
        <end position="266"/>
    </location>
</feature>
<feature type="transmembrane region" description="Helical" evidence="14">
    <location>
        <begin position="98"/>
        <end position="118"/>
    </location>
</feature>
<dbReference type="NCBIfam" id="TIGR01473">
    <property type="entry name" value="cyoE_ctaB"/>
    <property type="match status" value="1"/>
</dbReference>
<dbReference type="Gene3D" id="1.10.357.140">
    <property type="entry name" value="UbiA prenyltransferase"/>
    <property type="match status" value="1"/>
</dbReference>
<comment type="catalytic activity">
    <reaction evidence="13 14">
        <text>heme b + (2E,6E)-farnesyl diphosphate + H2O = Fe(II)-heme o + diphosphate</text>
        <dbReference type="Rhea" id="RHEA:28070"/>
        <dbReference type="ChEBI" id="CHEBI:15377"/>
        <dbReference type="ChEBI" id="CHEBI:33019"/>
        <dbReference type="ChEBI" id="CHEBI:60344"/>
        <dbReference type="ChEBI" id="CHEBI:60530"/>
        <dbReference type="ChEBI" id="CHEBI:175763"/>
        <dbReference type="EC" id="2.5.1.141"/>
    </reaction>
</comment>
<keyword evidence="4 14" id="KW-1003">Cell membrane</keyword>
<protein>
    <recommendedName>
        <fullName evidence="11 14">Protoheme IX farnesyltransferase</fullName>
        <ecNumber evidence="3 14">2.5.1.141</ecNumber>
    </recommendedName>
    <alternativeName>
        <fullName evidence="12 14">Heme B farnesyltransferase</fullName>
    </alternativeName>
    <alternativeName>
        <fullName evidence="10 14">Heme O synthase</fullName>
    </alternativeName>
</protein>
<feature type="transmembrane region" description="Helical" evidence="14">
    <location>
        <begin position="55"/>
        <end position="77"/>
    </location>
</feature>
<dbReference type="GO" id="GO:0008495">
    <property type="term" value="F:protoheme IX farnesyltransferase activity"/>
    <property type="evidence" value="ECO:0007669"/>
    <property type="project" value="UniProtKB-UniRule"/>
</dbReference>
<dbReference type="NCBIfam" id="NF003349">
    <property type="entry name" value="PRK04375.1-2"/>
    <property type="match status" value="1"/>
</dbReference>
<evidence type="ECO:0000256" key="11">
    <source>
        <dbReference type="ARBA" id="ARBA00040810"/>
    </source>
</evidence>
<evidence type="ECO:0000256" key="2">
    <source>
        <dbReference type="ARBA" id="ARBA00004919"/>
    </source>
</evidence>
<dbReference type="GO" id="GO:0048034">
    <property type="term" value="P:heme O biosynthetic process"/>
    <property type="evidence" value="ECO:0007669"/>
    <property type="project" value="UniProtKB-UniRule"/>
</dbReference>
<organism evidence="15 16">
    <name type="scientific">Brucella anthropi</name>
    <name type="common">Ochrobactrum anthropi</name>
    <dbReference type="NCBI Taxonomy" id="529"/>
    <lineage>
        <taxon>Bacteria</taxon>
        <taxon>Pseudomonadati</taxon>
        <taxon>Pseudomonadota</taxon>
        <taxon>Alphaproteobacteria</taxon>
        <taxon>Hyphomicrobiales</taxon>
        <taxon>Brucellaceae</taxon>
        <taxon>Brucella/Ochrobactrum group</taxon>
        <taxon>Brucella</taxon>
    </lineage>
</organism>
<feature type="transmembrane region" description="Helical" evidence="14">
    <location>
        <begin position="152"/>
        <end position="170"/>
    </location>
</feature>
<dbReference type="RefSeq" id="WP_010658399.1">
    <property type="nucleotide sequence ID" value="NZ_CP044970.1"/>
</dbReference>
<comment type="function">
    <text evidence="14">Converts heme B (protoheme IX) to heme O by substitution of the vinyl group on carbon 2 of heme B porphyrin ring with a hydroxyethyl farnesyl side group.</text>
</comment>
<evidence type="ECO:0000256" key="14">
    <source>
        <dbReference type="HAMAP-Rule" id="MF_00154"/>
    </source>
</evidence>
<evidence type="ECO:0000256" key="3">
    <source>
        <dbReference type="ARBA" id="ARBA00012292"/>
    </source>
</evidence>
<dbReference type="UniPathway" id="UPA00834">
    <property type="reaction ID" value="UER00712"/>
</dbReference>
<dbReference type="PANTHER" id="PTHR43448:SF7">
    <property type="entry name" value="4-HYDROXYBENZOATE SOLANESYLTRANSFERASE"/>
    <property type="match status" value="1"/>
</dbReference>
<dbReference type="InterPro" id="IPR006369">
    <property type="entry name" value="Protohaem_IX_farnesylTrfase"/>
</dbReference>
<dbReference type="EMBL" id="WBWX01000008">
    <property type="protein sequence ID" value="KAB2794480.1"/>
    <property type="molecule type" value="Genomic_DNA"/>
</dbReference>
<evidence type="ECO:0000256" key="7">
    <source>
        <dbReference type="ARBA" id="ARBA00022989"/>
    </source>
</evidence>
<comment type="caution">
    <text evidence="15">The sequence shown here is derived from an EMBL/GenBank/DDBJ whole genome shotgun (WGS) entry which is preliminary data.</text>
</comment>
<feature type="transmembrane region" description="Helical" evidence="14">
    <location>
        <begin position="182"/>
        <end position="205"/>
    </location>
</feature>
<dbReference type="CDD" id="cd13957">
    <property type="entry name" value="PT_UbiA_Cox10"/>
    <property type="match status" value="1"/>
</dbReference>
<dbReference type="InterPro" id="IPR000537">
    <property type="entry name" value="UbiA_prenyltransferase"/>
</dbReference>
<comment type="pathway">
    <text evidence="2 14">Porphyrin-containing compound metabolism; heme O biosynthesis; heme O from protoheme: step 1/1.</text>
</comment>
<evidence type="ECO:0000256" key="5">
    <source>
        <dbReference type="ARBA" id="ARBA00022679"/>
    </source>
</evidence>
<accession>A0A011T687</accession>
<evidence type="ECO:0000256" key="8">
    <source>
        <dbReference type="ARBA" id="ARBA00023133"/>
    </source>
</evidence>
<proteinExistence type="inferred from homology"/>
<keyword evidence="7 14" id="KW-1133">Transmembrane helix</keyword>
<reference evidence="15 16" key="1">
    <citation type="submission" date="2019-09" db="EMBL/GenBank/DDBJ databases">
        <title>Taxonomic organization of the family Brucellaceae based on a phylogenomic approach.</title>
        <authorList>
            <person name="Leclercq S."/>
            <person name="Cloeckaert A."/>
            <person name="Zygmunt M.S."/>
        </authorList>
    </citation>
    <scope>NUCLEOTIDE SEQUENCE [LARGE SCALE GENOMIC DNA]</scope>
    <source>
        <strain evidence="15 16">CCUG 34461</strain>
    </source>
</reference>
<dbReference type="Proteomes" id="UP000441102">
    <property type="component" value="Unassembled WGS sequence"/>
</dbReference>
<evidence type="ECO:0000256" key="10">
    <source>
        <dbReference type="ARBA" id="ARBA00030253"/>
    </source>
</evidence>